<organism evidence="2 3">
    <name type="scientific">Mycobacterium kansasii</name>
    <dbReference type="NCBI Taxonomy" id="1768"/>
    <lineage>
        <taxon>Bacteria</taxon>
        <taxon>Bacillati</taxon>
        <taxon>Actinomycetota</taxon>
        <taxon>Actinomycetes</taxon>
        <taxon>Mycobacteriales</taxon>
        <taxon>Mycobacteriaceae</taxon>
        <taxon>Mycobacterium</taxon>
    </lineage>
</organism>
<evidence type="ECO:0000313" key="2">
    <source>
        <dbReference type="EMBL" id="OOK75773.1"/>
    </source>
</evidence>
<dbReference type="EMBL" id="MVBM01000003">
    <property type="protein sequence ID" value="OOK75773.1"/>
    <property type="molecule type" value="Genomic_DNA"/>
</dbReference>
<comment type="caution">
    <text evidence="2">The sequence shown here is derived from an EMBL/GenBank/DDBJ whole genome shotgun (WGS) entry which is preliminary data.</text>
</comment>
<name>A0A1V3X969_MYCKA</name>
<gene>
    <name evidence="2" type="ORF">BZL30_3763</name>
</gene>
<protein>
    <submittedName>
        <fullName evidence="2">Uncharacterized protein</fullName>
    </submittedName>
</protein>
<feature type="compositionally biased region" description="Low complexity" evidence="1">
    <location>
        <begin position="30"/>
        <end position="45"/>
    </location>
</feature>
<proteinExistence type="predicted"/>
<evidence type="ECO:0000313" key="3">
    <source>
        <dbReference type="Proteomes" id="UP000189229"/>
    </source>
</evidence>
<feature type="region of interest" description="Disordered" evidence="1">
    <location>
        <begin position="22"/>
        <end position="45"/>
    </location>
</feature>
<sequence>MRSPTMLGYKVPAPDEAMLISGGKVKGNVPSGSSPATAPSSSLLP</sequence>
<reference evidence="2 3" key="1">
    <citation type="submission" date="2017-02" db="EMBL/GenBank/DDBJ databases">
        <title>Complete genome sequences of Mycobacterium kansasii strains isolated from rhesus macaques.</title>
        <authorList>
            <person name="Panda A."/>
            <person name="Nagaraj S."/>
            <person name="Zhao X."/>
            <person name="Tettelin H."/>
            <person name="Detolla L.J."/>
        </authorList>
    </citation>
    <scope>NUCLEOTIDE SEQUENCE [LARGE SCALE GENOMIC DNA]</scope>
    <source>
        <strain evidence="2 3">11-3813</strain>
    </source>
</reference>
<accession>A0A1V3X969</accession>
<evidence type="ECO:0000256" key="1">
    <source>
        <dbReference type="SAM" id="MobiDB-lite"/>
    </source>
</evidence>
<dbReference type="AlphaFoldDB" id="A0A1V3X969"/>
<dbReference type="Proteomes" id="UP000189229">
    <property type="component" value="Unassembled WGS sequence"/>
</dbReference>